<keyword evidence="6 9" id="KW-0371">Homeobox</keyword>
<protein>
    <recommendedName>
        <fullName evidence="12">Homeobox domain-containing protein</fullName>
    </recommendedName>
</protein>
<evidence type="ECO:0000313" key="14">
    <source>
        <dbReference type="Proteomes" id="UP000472264"/>
    </source>
</evidence>
<evidence type="ECO:0000256" key="3">
    <source>
        <dbReference type="ARBA" id="ARBA00022473"/>
    </source>
</evidence>
<keyword evidence="5 9" id="KW-0238">DNA-binding</keyword>
<evidence type="ECO:0000256" key="11">
    <source>
        <dbReference type="SAM" id="MobiDB-lite"/>
    </source>
</evidence>
<keyword evidence="8 9" id="KW-0539">Nucleus</keyword>
<evidence type="ECO:0000256" key="9">
    <source>
        <dbReference type="PROSITE-ProRule" id="PRU00108"/>
    </source>
</evidence>
<dbReference type="OMA" id="CTYPSKS"/>
<proteinExistence type="inferred from homology"/>
<keyword evidence="14" id="KW-1185">Reference proteome</keyword>
<dbReference type="GO" id="GO:0000978">
    <property type="term" value="F:RNA polymerase II cis-regulatory region sequence-specific DNA binding"/>
    <property type="evidence" value="ECO:0007669"/>
    <property type="project" value="TreeGrafter"/>
</dbReference>
<reference evidence="13" key="2">
    <citation type="submission" date="2025-08" db="UniProtKB">
        <authorList>
            <consortium name="Ensembl"/>
        </authorList>
    </citation>
    <scope>IDENTIFICATION</scope>
</reference>
<feature type="region of interest" description="Disordered" evidence="11">
    <location>
        <begin position="132"/>
        <end position="195"/>
    </location>
</feature>
<evidence type="ECO:0000256" key="7">
    <source>
        <dbReference type="ARBA" id="ARBA00023163"/>
    </source>
</evidence>
<accession>A0A665TRZ4</accession>
<reference evidence="13" key="3">
    <citation type="submission" date="2025-09" db="UniProtKB">
        <authorList>
            <consortium name="Ensembl"/>
        </authorList>
    </citation>
    <scope>IDENTIFICATION</scope>
</reference>
<name>A0A665TRZ4_ECHNA</name>
<dbReference type="InParanoid" id="A0A665TRZ4"/>
<evidence type="ECO:0000256" key="4">
    <source>
        <dbReference type="ARBA" id="ARBA00023015"/>
    </source>
</evidence>
<dbReference type="InterPro" id="IPR001356">
    <property type="entry name" value="HD"/>
</dbReference>
<organism evidence="13 14">
    <name type="scientific">Echeneis naucrates</name>
    <name type="common">Live sharksucker</name>
    <dbReference type="NCBI Taxonomy" id="173247"/>
    <lineage>
        <taxon>Eukaryota</taxon>
        <taxon>Metazoa</taxon>
        <taxon>Chordata</taxon>
        <taxon>Craniata</taxon>
        <taxon>Vertebrata</taxon>
        <taxon>Euteleostomi</taxon>
        <taxon>Actinopterygii</taxon>
        <taxon>Neopterygii</taxon>
        <taxon>Teleostei</taxon>
        <taxon>Neoteleostei</taxon>
        <taxon>Acanthomorphata</taxon>
        <taxon>Carangaria</taxon>
        <taxon>Carangiformes</taxon>
        <taxon>Echeneidae</taxon>
        <taxon>Echeneis</taxon>
    </lineage>
</organism>
<dbReference type="PRINTS" id="PR00024">
    <property type="entry name" value="HOMEOBOX"/>
</dbReference>
<evidence type="ECO:0000256" key="10">
    <source>
        <dbReference type="RuleBase" id="RU000682"/>
    </source>
</evidence>
<evidence type="ECO:0000256" key="6">
    <source>
        <dbReference type="ARBA" id="ARBA00023155"/>
    </source>
</evidence>
<feature type="DNA-binding region" description="Homeobox" evidence="9">
    <location>
        <begin position="190"/>
        <end position="249"/>
    </location>
</feature>
<gene>
    <name evidence="13" type="primary">LOC115055813</name>
</gene>
<dbReference type="InterPro" id="IPR009057">
    <property type="entry name" value="Homeodomain-like_sf"/>
</dbReference>
<evidence type="ECO:0000256" key="2">
    <source>
        <dbReference type="ARBA" id="ARBA00006317"/>
    </source>
</evidence>
<feature type="domain" description="Homeobox" evidence="12">
    <location>
        <begin position="188"/>
        <end position="248"/>
    </location>
</feature>
<dbReference type="AlphaFoldDB" id="A0A665TRZ4"/>
<dbReference type="CDD" id="cd00086">
    <property type="entry name" value="homeodomain"/>
    <property type="match status" value="1"/>
</dbReference>
<dbReference type="SUPFAM" id="SSF46689">
    <property type="entry name" value="Homeodomain-like"/>
    <property type="match status" value="1"/>
</dbReference>
<dbReference type="GO" id="GO:0000981">
    <property type="term" value="F:DNA-binding transcription factor activity, RNA polymerase II-specific"/>
    <property type="evidence" value="ECO:0007669"/>
    <property type="project" value="InterPro"/>
</dbReference>
<evidence type="ECO:0000256" key="5">
    <source>
        <dbReference type="ARBA" id="ARBA00023125"/>
    </source>
</evidence>
<dbReference type="InterPro" id="IPR020479">
    <property type="entry name" value="HD_metazoa"/>
</dbReference>
<evidence type="ECO:0000313" key="13">
    <source>
        <dbReference type="Ensembl" id="ENSENLP00000010037.1"/>
    </source>
</evidence>
<dbReference type="PROSITE" id="PS00027">
    <property type="entry name" value="HOMEOBOX_1"/>
    <property type="match status" value="1"/>
</dbReference>
<dbReference type="SMART" id="SM00389">
    <property type="entry name" value="HOX"/>
    <property type="match status" value="1"/>
</dbReference>
<evidence type="ECO:0000256" key="8">
    <source>
        <dbReference type="ARBA" id="ARBA00023242"/>
    </source>
</evidence>
<comment type="function">
    <text evidence="1">Sequence-specific transcription factor which is part of a developmental regulatory system that provides cells with specific positional identities on the anterior-posterior axis.</text>
</comment>
<dbReference type="Gene3D" id="1.10.10.60">
    <property type="entry name" value="Homeodomain-like"/>
    <property type="match status" value="1"/>
</dbReference>
<reference evidence="13" key="1">
    <citation type="submission" date="2021-04" db="EMBL/GenBank/DDBJ databases">
        <authorList>
            <consortium name="Wellcome Sanger Institute Data Sharing"/>
        </authorList>
    </citation>
    <scope>NUCLEOTIDE SEQUENCE [LARGE SCALE GENOMIC DNA]</scope>
</reference>
<comment type="similarity">
    <text evidence="2">Belongs to the Abd-B homeobox family.</text>
</comment>
<comment type="subcellular location">
    <subcellularLocation>
        <location evidence="9 10">Nucleus</location>
    </subcellularLocation>
</comment>
<keyword evidence="4" id="KW-0805">Transcription regulation</keyword>
<dbReference type="Proteomes" id="UP000472264">
    <property type="component" value="Chromosome 15"/>
</dbReference>
<dbReference type="PROSITE" id="PS50071">
    <property type="entry name" value="HOMEOBOX_2"/>
    <property type="match status" value="1"/>
</dbReference>
<keyword evidence="3" id="KW-0217">Developmental protein</keyword>
<sequence length="262" mass="29721">MYLPSCTYTSKPDFGSITPAFLTESGSAPGRGLSEYRGHCCHDPLQQYPPPGKWTFYQTARPITSWEAVYPEFQGLPSPSESILSAFGGDPRSFPGRYAACDADSRHVFPAGRSRILPPGFDRFFEYAGDAESPRAGATAEDQRERETGRTGWVSGQSSDVRAGSASPLAGKEDEEDAPSSSGSGGDSGQEKKRCPYTKQQIRELEREFLFNIYINKDRRMQLSRLLLLTDRQVKIWFQNRRMKEKKLKRERLQYYTRYHLF</sequence>
<dbReference type="InterPro" id="IPR017970">
    <property type="entry name" value="Homeobox_CS"/>
</dbReference>
<dbReference type="PANTHER" id="PTHR46092">
    <property type="entry name" value="HOMEOBOX PROTEIN HOX-A11-RELATED"/>
    <property type="match status" value="1"/>
</dbReference>
<dbReference type="GO" id="GO:0005634">
    <property type="term" value="C:nucleus"/>
    <property type="evidence" value="ECO:0007669"/>
    <property type="project" value="UniProtKB-SubCell"/>
</dbReference>
<dbReference type="PANTHER" id="PTHR46092:SF2">
    <property type="entry name" value="HOMEOBOX PROTEIN HOX-D11"/>
    <property type="match status" value="1"/>
</dbReference>
<dbReference type="Pfam" id="PF00046">
    <property type="entry name" value="Homeodomain"/>
    <property type="match status" value="1"/>
</dbReference>
<dbReference type="Ensembl" id="ENSENLT00000010497.1">
    <property type="protein sequence ID" value="ENSENLP00000010037.1"/>
    <property type="gene ID" value="ENSENLG00000004848.1"/>
</dbReference>
<keyword evidence="7" id="KW-0804">Transcription</keyword>
<evidence type="ECO:0000259" key="12">
    <source>
        <dbReference type="PROSITE" id="PS50071"/>
    </source>
</evidence>
<evidence type="ECO:0000256" key="1">
    <source>
        <dbReference type="ARBA" id="ARBA00003263"/>
    </source>
</evidence>